<feature type="compositionally biased region" description="Polar residues" evidence="1">
    <location>
        <begin position="170"/>
        <end position="189"/>
    </location>
</feature>
<protein>
    <submittedName>
        <fullName evidence="2">Uncharacterized protein</fullName>
    </submittedName>
</protein>
<feature type="region of interest" description="Disordered" evidence="1">
    <location>
        <begin position="170"/>
        <end position="205"/>
    </location>
</feature>
<gene>
    <name evidence="2" type="ORF">CDV56_104531</name>
</gene>
<evidence type="ECO:0000313" key="3">
    <source>
        <dbReference type="Proteomes" id="UP000215305"/>
    </source>
</evidence>
<dbReference type="GeneID" id="38126505"/>
<keyword evidence="3" id="KW-1185">Reference proteome</keyword>
<sequence>MMFPSVMGRFRAPRQPPLNDSDDTNPSSSELAHKTASDIFYPGLFDVFKVRHILRWKIISEGLPVEIADMIMEAAEYWPSIEARMDRRMIIRQDHDRELLRTAPLCYDEETLKSASPNVLPHRTIHPCRKIVFTISSHDQGWGGGPRGESPYDGSYTWFDVEIIHAIPQKGSNQADSQVSAEPTGQGESQEPIGPRHAHFLPGPGKLQMNKTAVSQTQDYTITWHYLDNVQAESADAEEIERLQGRGRATLDGNIVRTLGVGDSIAVWGRARFPGWSNHVECISVRVFWAV</sequence>
<dbReference type="AlphaFoldDB" id="A0A397GR99"/>
<proteinExistence type="predicted"/>
<reference evidence="2" key="1">
    <citation type="submission" date="2018-08" db="EMBL/GenBank/DDBJ databases">
        <title>Draft genome sequence of azole-resistant Aspergillus thermomutatus (Neosartorya pseudofischeri) strain HMR AF 39, isolated from a human nasal aspirate.</title>
        <authorList>
            <person name="Parent-Michaud M."/>
            <person name="Dufresne P.J."/>
            <person name="Fournier E."/>
            <person name="Martineau C."/>
            <person name="Moreira S."/>
            <person name="Perkins V."/>
            <person name="De Repentigny L."/>
            <person name="Dufresne S.F."/>
        </authorList>
    </citation>
    <scope>NUCLEOTIDE SEQUENCE [LARGE SCALE GENOMIC DNA]</scope>
    <source>
        <strain evidence="2">HMR AF 39</strain>
    </source>
</reference>
<dbReference type="VEuPathDB" id="FungiDB:CDV56_104531"/>
<organism evidence="2 3">
    <name type="scientific">Aspergillus thermomutatus</name>
    <name type="common">Neosartorya pseudofischeri</name>
    <dbReference type="NCBI Taxonomy" id="41047"/>
    <lineage>
        <taxon>Eukaryota</taxon>
        <taxon>Fungi</taxon>
        <taxon>Dikarya</taxon>
        <taxon>Ascomycota</taxon>
        <taxon>Pezizomycotina</taxon>
        <taxon>Eurotiomycetes</taxon>
        <taxon>Eurotiomycetidae</taxon>
        <taxon>Eurotiales</taxon>
        <taxon>Aspergillaceae</taxon>
        <taxon>Aspergillus</taxon>
        <taxon>Aspergillus subgen. Fumigati</taxon>
    </lineage>
</organism>
<comment type="caution">
    <text evidence="2">The sequence shown here is derived from an EMBL/GenBank/DDBJ whole genome shotgun (WGS) entry which is preliminary data.</text>
</comment>
<dbReference type="EMBL" id="NKHU02000141">
    <property type="protein sequence ID" value="RHZ51986.1"/>
    <property type="molecule type" value="Genomic_DNA"/>
</dbReference>
<dbReference type="RefSeq" id="XP_026613153.1">
    <property type="nucleotide sequence ID" value="XM_026758150.1"/>
</dbReference>
<accession>A0A397GR99</accession>
<dbReference type="STRING" id="41047.A0A397GR99"/>
<name>A0A397GR99_ASPTH</name>
<evidence type="ECO:0000313" key="2">
    <source>
        <dbReference type="EMBL" id="RHZ51986.1"/>
    </source>
</evidence>
<dbReference type="OrthoDB" id="66095at2759"/>
<evidence type="ECO:0000256" key="1">
    <source>
        <dbReference type="SAM" id="MobiDB-lite"/>
    </source>
</evidence>
<dbReference type="Proteomes" id="UP000215305">
    <property type="component" value="Unassembled WGS sequence"/>
</dbReference>
<feature type="region of interest" description="Disordered" evidence="1">
    <location>
        <begin position="11"/>
        <end position="30"/>
    </location>
</feature>